<evidence type="ECO:0000256" key="1">
    <source>
        <dbReference type="SAM" id="MobiDB-lite"/>
    </source>
</evidence>
<dbReference type="EMBL" id="CP042306">
    <property type="protein sequence ID" value="QDZ06642.1"/>
    <property type="molecule type" value="Genomic_DNA"/>
</dbReference>
<keyword evidence="2" id="KW-0732">Signal</keyword>
<protein>
    <submittedName>
        <fullName evidence="3">Uncharacterized protein</fullName>
    </submittedName>
</protein>
<feature type="region of interest" description="Disordered" evidence="1">
    <location>
        <begin position="63"/>
        <end position="120"/>
    </location>
</feature>
<feature type="chain" id="PRO_5023073684" evidence="2">
    <location>
        <begin position="25"/>
        <end position="255"/>
    </location>
</feature>
<sequence>MAVRHFYLLALVPLALTACGPKPAAQGNLDSLDAELAGNSANASDPAMRAALQDQIMVDPSLTGQSNADAVRPPQQPYSGAIPPDSVAGGKNDGTVTAGGSSSSGGSKPTPAPSGNCPQCKIKNDSVTLGALASRQGDKRTAGCARNLQYSTAWAQRLPADLPLYPDARVDEAAGAANGGCALRVVSFSTGASIQTVLDYYYGRATAAGYSAEHQADDGQHVLGGTRRDGAAYVIYLDTRGDGRTEVDIVANNGN</sequence>
<gene>
    <name evidence="3" type="ORF">FPZ24_03440</name>
</gene>
<dbReference type="Proteomes" id="UP000315673">
    <property type="component" value="Chromosome"/>
</dbReference>
<keyword evidence="4" id="KW-1185">Reference proteome</keyword>
<dbReference type="RefSeq" id="WP_146569726.1">
    <property type="nucleotide sequence ID" value="NZ_CP042306.1"/>
</dbReference>
<name>A0A5B8LG68_9SPHN</name>
<dbReference type="OrthoDB" id="7405225at2"/>
<dbReference type="KEGG" id="spai:FPZ24_03440"/>
<evidence type="ECO:0000256" key="2">
    <source>
        <dbReference type="SAM" id="SignalP"/>
    </source>
</evidence>
<reference evidence="3 4" key="1">
    <citation type="submission" date="2019-07" db="EMBL/GenBank/DDBJ databases">
        <title>Full genome sequence of Sphingomonas sp. 4R-6-7(HKS19).</title>
        <authorList>
            <person name="Im W.-T."/>
        </authorList>
    </citation>
    <scope>NUCLEOTIDE SEQUENCE [LARGE SCALE GENOMIC DNA]</scope>
    <source>
        <strain evidence="3 4">HKS19</strain>
    </source>
</reference>
<accession>A0A5B8LG68</accession>
<proteinExistence type="predicted"/>
<evidence type="ECO:0000313" key="3">
    <source>
        <dbReference type="EMBL" id="QDZ06642.1"/>
    </source>
</evidence>
<organism evidence="3 4">
    <name type="scientific">Sphingomonas panacisoli</name>
    <dbReference type="NCBI Taxonomy" id="1813879"/>
    <lineage>
        <taxon>Bacteria</taxon>
        <taxon>Pseudomonadati</taxon>
        <taxon>Pseudomonadota</taxon>
        <taxon>Alphaproteobacteria</taxon>
        <taxon>Sphingomonadales</taxon>
        <taxon>Sphingomonadaceae</taxon>
        <taxon>Sphingomonas</taxon>
    </lineage>
</organism>
<dbReference type="AlphaFoldDB" id="A0A5B8LG68"/>
<feature type="compositionally biased region" description="Low complexity" evidence="1">
    <location>
        <begin position="94"/>
        <end position="115"/>
    </location>
</feature>
<evidence type="ECO:0000313" key="4">
    <source>
        <dbReference type="Proteomes" id="UP000315673"/>
    </source>
</evidence>
<feature type="signal peptide" evidence="2">
    <location>
        <begin position="1"/>
        <end position="24"/>
    </location>
</feature>
<dbReference type="PROSITE" id="PS51257">
    <property type="entry name" value="PROKAR_LIPOPROTEIN"/>
    <property type="match status" value="1"/>
</dbReference>